<dbReference type="GO" id="GO:0004553">
    <property type="term" value="F:hydrolase activity, hydrolyzing O-glycosyl compounds"/>
    <property type="evidence" value="ECO:0007669"/>
    <property type="project" value="InterPro"/>
</dbReference>
<dbReference type="RefSeq" id="WP_069697339.1">
    <property type="nucleotide sequence ID" value="NZ_JAGGMA010000008.1"/>
</dbReference>
<dbReference type="InterPro" id="IPR042279">
    <property type="entry name" value="Pep_M60_3"/>
</dbReference>
<evidence type="ECO:0000259" key="4">
    <source>
        <dbReference type="PROSITE" id="PS50853"/>
    </source>
</evidence>
<dbReference type="InterPro" id="IPR031161">
    <property type="entry name" value="Peptidase_M60_dom"/>
</dbReference>
<dbReference type="GO" id="GO:0030246">
    <property type="term" value="F:carbohydrate binding"/>
    <property type="evidence" value="ECO:0007669"/>
    <property type="project" value="InterPro"/>
</dbReference>
<name>A0A1E5L0N9_9ENTE</name>
<feature type="domain" description="Fibronectin type-III" evidence="4">
    <location>
        <begin position="466"/>
        <end position="551"/>
    </location>
</feature>
<keyword evidence="2" id="KW-0119">Carbohydrate metabolism</keyword>
<feature type="chain" id="PRO_5009180619" description="S-layer protein" evidence="3">
    <location>
        <begin position="31"/>
        <end position="740"/>
    </location>
</feature>
<dbReference type="Gene3D" id="2.10.10.20">
    <property type="entry name" value="Carbohydrate-binding module superfamily 5/12"/>
    <property type="match status" value="2"/>
</dbReference>
<keyword evidence="1" id="KW-0378">Hydrolase</keyword>
<dbReference type="InterPro" id="IPR013783">
    <property type="entry name" value="Ig-like_fold"/>
</dbReference>
<dbReference type="Pfam" id="PF00041">
    <property type="entry name" value="fn3"/>
    <property type="match status" value="1"/>
</dbReference>
<comment type="caution">
    <text evidence="6">The sequence shown here is derived from an EMBL/GenBank/DDBJ whole genome shotgun (WGS) entry which is preliminary data.</text>
</comment>
<dbReference type="Gene3D" id="2.60.120.1250">
    <property type="entry name" value="Peptidase M60, enhancin-like domain 1"/>
    <property type="match status" value="1"/>
</dbReference>
<dbReference type="Proteomes" id="UP000095256">
    <property type="component" value="Unassembled WGS sequence"/>
</dbReference>
<dbReference type="Gene3D" id="1.10.390.30">
    <property type="entry name" value="Peptidase M60, enhancin-like domain 3"/>
    <property type="match status" value="1"/>
</dbReference>
<dbReference type="CDD" id="cd12215">
    <property type="entry name" value="ChiC_BD"/>
    <property type="match status" value="2"/>
</dbReference>
<feature type="signal peptide" evidence="3">
    <location>
        <begin position="1"/>
        <end position="30"/>
    </location>
</feature>
<keyword evidence="2" id="KW-0624">Polysaccharide degradation</keyword>
<dbReference type="SMART" id="SM01276">
    <property type="entry name" value="M60-like"/>
    <property type="match status" value="1"/>
</dbReference>
<dbReference type="SUPFAM" id="SSF49265">
    <property type="entry name" value="Fibronectin type III"/>
    <property type="match status" value="1"/>
</dbReference>
<dbReference type="InterPro" id="IPR036116">
    <property type="entry name" value="FN3_sf"/>
</dbReference>
<protein>
    <recommendedName>
        <fullName evidence="8">S-layer protein</fullName>
    </recommendedName>
</protein>
<sequence length="740" mass="83561">MKKRNFYTLLSITALSLATISALQSSDAYATSENNVVNTESVISTPKNLANIAGVKSELMQSENLRNYSSKILDNIYGHSENQSVGVYKRSTDTITIYVDEKTDQTVLPTYTITPISLNRYQETAATKIKLTKGINTIKDTSEGIIHLQNETNPTAQQTLVVSVDGGQELPRFILGKTTESDWSNQLKQYPNAPGYELIGNKTLITGSKATLNYVKEPKRIIETYERIVAIHDETAGLDNSSPLHKQSRGLIQHMRETQAAGAYMYAWFYHTAYSKNSGMPTLLNARELWGPMHEFGHTYQAQRMTWDNMSEVTNNIFSLRSEKAFGQRSRLEKDGAYNKIFQYLNQPTKNFNAQTDPFLKLGMFWQLELAFGDNFYPELHKLYREEATNLSTDLAKQQYFLTSSAKIANKNLLPYFEMWGLPITKETRDTLQKYPKLTHKIWEYRDEMKVPVGPIDSNEQIRPTAPTNLEAAEIQSNSVTLKWRAGSETQPVKEYIIFRDGEEISRTSATTFKDLTVAEEVTYSYQISAVDSSETASDKSTALKVTTHKKTPLKVPAPTKPLNLVATDLTESSVILTWNKSSSSLEISSYFIYRNGVKIATVGATSYNDTNLQPSASYNYQISAVDEKNQESVKSDLLTIKTKDKVTGLSIWENTKIYKSGDKVFYGGLEYEAKWWTQNNQPGQSDVWKLITNIVLPWDSNKAYNSGDKVTFNGKTYAAKWWTKGTQPGSTSDVWTLVQ</sequence>
<dbReference type="SUPFAM" id="SSF51055">
    <property type="entry name" value="Carbohydrate binding domain"/>
    <property type="match status" value="2"/>
</dbReference>
<proteinExistence type="predicted"/>
<accession>A0A1E5L0N9</accession>
<reference evidence="6 7" key="1">
    <citation type="submission" date="2016-09" db="EMBL/GenBank/DDBJ databases">
        <authorList>
            <person name="Capua I."/>
            <person name="De Benedictis P."/>
            <person name="Joannis T."/>
            <person name="Lombin L.H."/>
            <person name="Cattoli G."/>
        </authorList>
    </citation>
    <scope>NUCLEOTIDE SEQUENCE [LARGE SCALE GENOMIC DNA]</scope>
    <source>
        <strain evidence="6 7">LMG 25899</strain>
    </source>
</reference>
<dbReference type="CDD" id="cd00063">
    <property type="entry name" value="FN3"/>
    <property type="match status" value="2"/>
</dbReference>
<dbReference type="SMART" id="SM00060">
    <property type="entry name" value="FN3"/>
    <property type="match status" value="2"/>
</dbReference>
<dbReference type="AlphaFoldDB" id="A0A1E5L0N9"/>
<dbReference type="InterPro" id="IPR036573">
    <property type="entry name" value="CBM_sf_5/12"/>
</dbReference>
<evidence type="ECO:0000256" key="3">
    <source>
        <dbReference type="SAM" id="SignalP"/>
    </source>
</evidence>
<dbReference type="Gene3D" id="3.40.390.80">
    <property type="entry name" value="Peptidase M60, enhancin-like domain 2"/>
    <property type="match status" value="1"/>
</dbReference>
<dbReference type="InterPro" id="IPR003961">
    <property type="entry name" value="FN3_dom"/>
</dbReference>
<evidence type="ECO:0000259" key="5">
    <source>
        <dbReference type="PROSITE" id="PS51723"/>
    </source>
</evidence>
<dbReference type="Pfam" id="PF02839">
    <property type="entry name" value="CBM_5_12"/>
    <property type="match status" value="2"/>
</dbReference>
<evidence type="ECO:0008006" key="8">
    <source>
        <dbReference type="Google" id="ProtNLM"/>
    </source>
</evidence>
<dbReference type="STRING" id="762845.BCR26_08275"/>
<dbReference type="SMART" id="SM00495">
    <property type="entry name" value="ChtBD3"/>
    <property type="match status" value="2"/>
</dbReference>
<dbReference type="InterPro" id="IPR003610">
    <property type="entry name" value="CBM5/12"/>
</dbReference>
<feature type="domain" description="Fibronectin type-III" evidence="4">
    <location>
        <begin position="561"/>
        <end position="646"/>
    </location>
</feature>
<dbReference type="Pfam" id="PF13402">
    <property type="entry name" value="Peptidase_M60"/>
    <property type="match status" value="1"/>
</dbReference>
<keyword evidence="7" id="KW-1185">Reference proteome</keyword>
<gene>
    <name evidence="6" type="ORF">BCR26_08275</name>
</gene>
<dbReference type="GO" id="GO:0000272">
    <property type="term" value="P:polysaccharide catabolic process"/>
    <property type="evidence" value="ECO:0007669"/>
    <property type="project" value="UniProtKB-KW"/>
</dbReference>
<feature type="domain" description="Peptidase M60" evidence="5">
    <location>
        <begin position="80"/>
        <end position="373"/>
    </location>
</feature>
<evidence type="ECO:0000313" key="6">
    <source>
        <dbReference type="EMBL" id="OEH83655.1"/>
    </source>
</evidence>
<keyword evidence="3" id="KW-0732">Signal</keyword>
<dbReference type="GO" id="GO:0005576">
    <property type="term" value="C:extracellular region"/>
    <property type="evidence" value="ECO:0007669"/>
    <property type="project" value="InterPro"/>
</dbReference>
<evidence type="ECO:0000313" key="7">
    <source>
        <dbReference type="Proteomes" id="UP000095256"/>
    </source>
</evidence>
<dbReference type="PROSITE" id="PS50853">
    <property type="entry name" value="FN3"/>
    <property type="match status" value="2"/>
</dbReference>
<evidence type="ECO:0000256" key="1">
    <source>
        <dbReference type="ARBA" id="ARBA00022801"/>
    </source>
</evidence>
<dbReference type="Gene3D" id="2.60.40.10">
    <property type="entry name" value="Immunoglobulins"/>
    <property type="match status" value="2"/>
</dbReference>
<organism evidence="6 7">
    <name type="scientific">Enterococcus rivorum</name>
    <dbReference type="NCBI Taxonomy" id="762845"/>
    <lineage>
        <taxon>Bacteria</taxon>
        <taxon>Bacillati</taxon>
        <taxon>Bacillota</taxon>
        <taxon>Bacilli</taxon>
        <taxon>Lactobacillales</taxon>
        <taxon>Enterococcaceae</taxon>
        <taxon>Enterococcus</taxon>
    </lineage>
</organism>
<dbReference type="OrthoDB" id="197688at2"/>
<dbReference type="EMBL" id="MIEK01000004">
    <property type="protein sequence ID" value="OEH83655.1"/>
    <property type="molecule type" value="Genomic_DNA"/>
</dbReference>
<dbReference type="PROSITE" id="PS51723">
    <property type="entry name" value="PEPTIDASE_M60"/>
    <property type="match status" value="1"/>
</dbReference>
<evidence type="ECO:0000256" key="2">
    <source>
        <dbReference type="ARBA" id="ARBA00023326"/>
    </source>
</evidence>